<dbReference type="EMBL" id="APAU02000271">
    <property type="protein sequence ID" value="EUB54349.1"/>
    <property type="molecule type" value="Genomic_DNA"/>
</dbReference>
<evidence type="ECO:0000313" key="2">
    <source>
        <dbReference type="Proteomes" id="UP000019149"/>
    </source>
</evidence>
<name>W6ULE3_ECHGR</name>
<dbReference type="Proteomes" id="UP000019149">
    <property type="component" value="Unassembled WGS sequence"/>
</dbReference>
<sequence>MPASCRFMATLISIDNRFKAISQGKWWMADAMKRENRSSDTACPTPRLLAVRLSVFHAAL</sequence>
<dbReference type="GeneID" id="36346510"/>
<reference evidence="1 2" key="1">
    <citation type="journal article" date="2013" name="Nat. Genet.">
        <title>The genome of the hydatid tapeworm Echinococcus granulosus.</title>
        <authorList>
            <person name="Zheng H."/>
            <person name="Zhang W."/>
            <person name="Zhang L."/>
            <person name="Zhang Z."/>
            <person name="Li J."/>
            <person name="Lu G."/>
            <person name="Zhu Y."/>
            <person name="Wang Y."/>
            <person name="Huang Y."/>
            <person name="Liu J."/>
            <person name="Kang H."/>
            <person name="Chen J."/>
            <person name="Wang L."/>
            <person name="Chen A."/>
            <person name="Yu S."/>
            <person name="Gao Z."/>
            <person name="Jin L."/>
            <person name="Gu W."/>
            <person name="Wang Z."/>
            <person name="Zhao L."/>
            <person name="Shi B."/>
            <person name="Wen H."/>
            <person name="Lin R."/>
            <person name="Jones M.K."/>
            <person name="Brejova B."/>
            <person name="Vinar T."/>
            <person name="Zhao G."/>
            <person name="McManus D.P."/>
            <person name="Chen Z."/>
            <person name="Zhou Y."/>
            <person name="Wang S."/>
        </authorList>
    </citation>
    <scope>NUCLEOTIDE SEQUENCE [LARGE SCALE GENOMIC DNA]</scope>
</reference>
<evidence type="ECO:0000313" key="1">
    <source>
        <dbReference type="EMBL" id="EUB54349.1"/>
    </source>
</evidence>
<gene>
    <name evidence="1" type="ORF">EGR_10795</name>
</gene>
<protein>
    <submittedName>
        <fullName evidence="1">Uncharacterized protein</fullName>
    </submittedName>
</protein>
<dbReference type="AlphaFoldDB" id="W6ULE3"/>
<proteinExistence type="predicted"/>
<comment type="caution">
    <text evidence="1">The sequence shown here is derived from an EMBL/GenBank/DDBJ whole genome shotgun (WGS) entry which is preliminary data.</text>
</comment>
<keyword evidence="2" id="KW-1185">Reference proteome</keyword>
<organism evidence="1 2">
    <name type="scientific">Echinococcus granulosus</name>
    <name type="common">Hydatid tapeworm</name>
    <dbReference type="NCBI Taxonomy" id="6210"/>
    <lineage>
        <taxon>Eukaryota</taxon>
        <taxon>Metazoa</taxon>
        <taxon>Spiralia</taxon>
        <taxon>Lophotrochozoa</taxon>
        <taxon>Platyhelminthes</taxon>
        <taxon>Cestoda</taxon>
        <taxon>Eucestoda</taxon>
        <taxon>Cyclophyllidea</taxon>
        <taxon>Taeniidae</taxon>
        <taxon>Echinococcus</taxon>
        <taxon>Echinococcus granulosus group</taxon>
    </lineage>
</organism>
<accession>W6ULE3</accession>
<dbReference type="CTD" id="36346510"/>
<dbReference type="KEGG" id="egl:EGR_10795"/>
<dbReference type="RefSeq" id="XP_024345545.1">
    <property type="nucleotide sequence ID" value="XM_024500044.1"/>
</dbReference>